<accession>M2RSM0</accession>
<dbReference type="Gene3D" id="1.10.8.50">
    <property type="match status" value="1"/>
</dbReference>
<evidence type="ECO:0000256" key="8">
    <source>
        <dbReference type="ARBA" id="ARBA00023268"/>
    </source>
</evidence>
<proteinExistence type="inferred from homology"/>
<dbReference type="Gene3D" id="3.20.190.10">
    <property type="entry name" value="MutM-like, N-terminal"/>
    <property type="match status" value="1"/>
</dbReference>
<dbReference type="CDD" id="cd08972">
    <property type="entry name" value="PF_Nei_N"/>
    <property type="match status" value="1"/>
</dbReference>
<dbReference type="FunFam" id="1.10.8.50:FF:000009">
    <property type="entry name" value="Formamidopyrimidine-DNA glycosylase"/>
    <property type="match status" value="1"/>
</dbReference>
<dbReference type="InterPro" id="IPR010979">
    <property type="entry name" value="Ribosomal_uS13-like_H2TH"/>
</dbReference>
<dbReference type="Proteomes" id="UP000016930">
    <property type="component" value="Unassembled WGS sequence"/>
</dbReference>
<organism evidence="13 14">
    <name type="scientific">Ceriporiopsis subvermispora (strain B)</name>
    <name type="common">White-rot fungus</name>
    <name type="synonym">Gelatoporia subvermispora</name>
    <dbReference type="NCBI Taxonomy" id="914234"/>
    <lineage>
        <taxon>Eukaryota</taxon>
        <taxon>Fungi</taxon>
        <taxon>Dikarya</taxon>
        <taxon>Basidiomycota</taxon>
        <taxon>Agaricomycotina</taxon>
        <taxon>Agaricomycetes</taxon>
        <taxon>Polyporales</taxon>
        <taxon>Gelatoporiaceae</taxon>
        <taxon>Gelatoporia</taxon>
    </lineage>
</organism>
<dbReference type="GO" id="GO:0005634">
    <property type="term" value="C:nucleus"/>
    <property type="evidence" value="ECO:0007669"/>
    <property type="project" value="TreeGrafter"/>
</dbReference>
<dbReference type="InterPro" id="IPR012319">
    <property type="entry name" value="FPG_cat"/>
</dbReference>
<evidence type="ECO:0000256" key="10">
    <source>
        <dbReference type="SAM" id="MobiDB-lite"/>
    </source>
</evidence>
<dbReference type="GO" id="GO:0003684">
    <property type="term" value="F:damaged DNA binding"/>
    <property type="evidence" value="ECO:0007669"/>
    <property type="project" value="InterPro"/>
</dbReference>
<evidence type="ECO:0000256" key="4">
    <source>
        <dbReference type="ARBA" id="ARBA00022801"/>
    </source>
</evidence>
<evidence type="ECO:0000256" key="7">
    <source>
        <dbReference type="ARBA" id="ARBA00023239"/>
    </source>
</evidence>
<dbReference type="HOGENOM" id="CLU_038423_0_1_1"/>
<evidence type="ECO:0000259" key="11">
    <source>
        <dbReference type="PROSITE" id="PS50042"/>
    </source>
</evidence>
<keyword evidence="3" id="KW-0227">DNA damage</keyword>
<dbReference type="InterPro" id="IPR015886">
    <property type="entry name" value="H2TH_FPG"/>
</dbReference>
<evidence type="ECO:0000256" key="9">
    <source>
        <dbReference type="ARBA" id="ARBA00023295"/>
    </source>
</evidence>
<protein>
    <submittedName>
        <fullName evidence="13">Uncharacterized protein</fullName>
    </submittedName>
</protein>
<evidence type="ECO:0000313" key="13">
    <source>
        <dbReference type="EMBL" id="EMD41422.1"/>
    </source>
</evidence>
<dbReference type="GO" id="GO:0016829">
    <property type="term" value="F:lyase activity"/>
    <property type="evidence" value="ECO:0007669"/>
    <property type="project" value="UniProtKB-KW"/>
</dbReference>
<gene>
    <name evidence="13" type="ORF">CERSUDRAFT_89989</name>
</gene>
<keyword evidence="8" id="KW-0511">Multifunctional enzyme</keyword>
<feature type="domain" description="Formamidopyrimidine-DNA glycosylase catalytic" evidence="12">
    <location>
        <begin position="2"/>
        <end position="135"/>
    </location>
</feature>
<name>M2RSM0_CERS8</name>
<dbReference type="SMART" id="SM00898">
    <property type="entry name" value="Fapy_DNA_glyco"/>
    <property type="match status" value="1"/>
</dbReference>
<dbReference type="PROSITE" id="PS50042">
    <property type="entry name" value="CNMP_BINDING_3"/>
    <property type="match status" value="1"/>
</dbReference>
<evidence type="ECO:0000313" key="14">
    <source>
        <dbReference type="Proteomes" id="UP000016930"/>
    </source>
</evidence>
<sequence>MPELPEVERAARLVRDVALHKRIVRVETTEDDIVYNGISHVEFAKELQDRVVTGVGRYGKVFYIELDGSGRMPVLHFGMTGMLQVRGEKAIYYRETPRKASTDWPPRFMKFILHVRNDESGATTELAFLDARRLGRIRLCSSPLTEPPISTLGFDPIISMPDLEVFTKSVRKRTCPIKALLLDQSFSAGVGNWVADEILYHARIHPEARCHTLTDDQIAPLYRQTLEVCRIAVEVNADDSKFPEDWLFKYRWGKGKGKKYTMRLADGSPATIKWITVGGRTSAYVAELQKLTQIVESEVLGSDGSESELTPITGSEDENKPVRKRKHRVEPTDSPTLSPVKRRSTRSNRVSVTLYEGTKDQGSN</sequence>
<keyword evidence="9" id="KW-0326">Glycosidase</keyword>
<dbReference type="PANTHER" id="PTHR22993">
    <property type="entry name" value="FORMAMIDOPYRIMIDINE-DNA GLYCOSYLASE"/>
    <property type="match status" value="1"/>
</dbReference>
<feature type="region of interest" description="Disordered" evidence="10">
    <location>
        <begin position="300"/>
        <end position="364"/>
    </location>
</feature>
<evidence type="ECO:0000256" key="2">
    <source>
        <dbReference type="ARBA" id="ARBA00009409"/>
    </source>
</evidence>
<dbReference type="GO" id="GO:0003906">
    <property type="term" value="F:DNA-(apurinic or apyrimidinic site) endonuclease activity"/>
    <property type="evidence" value="ECO:0007669"/>
    <property type="project" value="InterPro"/>
</dbReference>
<dbReference type="SMART" id="SM01232">
    <property type="entry name" value="H2TH"/>
    <property type="match status" value="1"/>
</dbReference>
<keyword evidence="7" id="KW-0456">Lyase</keyword>
<dbReference type="AlphaFoldDB" id="M2RSM0"/>
<dbReference type="GO" id="GO:0008534">
    <property type="term" value="F:oxidized purine nucleobase lesion DNA N-glycosylase activity"/>
    <property type="evidence" value="ECO:0007669"/>
    <property type="project" value="UniProtKB-EC"/>
</dbReference>
<evidence type="ECO:0000256" key="3">
    <source>
        <dbReference type="ARBA" id="ARBA00022763"/>
    </source>
</evidence>
<comment type="catalytic activity">
    <reaction evidence="1">
        <text>Hydrolysis of DNA containing ring-opened 7-methylguanine residues, releasing 2,6-diamino-4-hydroxy-5-(N-methyl)formamidopyrimidine.</text>
        <dbReference type="EC" id="3.2.2.23"/>
    </reaction>
</comment>
<feature type="domain" description="Cyclic nucleotide-binding" evidence="11">
    <location>
        <begin position="56"/>
        <end position="101"/>
    </location>
</feature>
<dbReference type="EMBL" id="KB445791">
    <property type="protein sequence ID" value="EMD41422.1"/>
    <property type="molecule type" value="Genomic_DNA"/>
</dbReference>
<evidence type="ECO:0000259" key="12">
    <source>
        <dbReference type="PROSITE" id="PS51068"/>
    </source>
</evidence>
<dbReference type="STRING" id="914234.M2RSM0"/>
<evidence type="ECO:0000256" key="5">
    <source>
        <dbReference type="ARBA" id="ARBA00023125"/>
    </source>
</evidence>
<keyword evidence="6" id="KW-0234">DNA repair</keyword>
<dbReference type="InterPro" id="IPR000595">
    <property type="entry name" value="cNMP-bd_dom"/>
</dbReference>
<keyword evidence="4" id="KW-0378">Hydrolase</keyword>
<dbReference type="Pfam" id="PF06831">
    <property type="entry name" value="H2TH"/>
    <property type="match status" value="1"/>
</dbReference>
<dbReference type="SUPFAM" id="SSF46946">
    <property type="entry name" value="S13-like H2TH domain"/>
    <property type="match status" value="1"/>
</dbReference>
<reference evidence="13 14" key="1">
    <citation type="journal article" date="2012" name="Proc. Natl. Acad. Sci. U.S.A.">
        <title>Comparative genomics of Ceriporiopsis subvermispora and Phanerochaete chrysosporium provide insight into selective ligninolysis.</title>
        <authorList>
            <person name="Fernandez-Fueyo E."/>
            <person name="Ruiz-Duenas F.J."/>
            <person name="Ferreira P."/>
            <person name="Floudas D."/>
            <person name="Hibbett D.S."/>
            <person name="Canessa P."/>
            <person name="Larrondo L.F."/>
            <person name="James T.Y."/>
            <person name="Seelenfreund D."/>
            <person name="Lobos S."/>
            <person name="Polanco R."/>
            <person name="Tello M."/>
            <person name="Honda Y."/>
            <person name="Watanabe T."/>
            <person name="Watanabe T."/>
            <person name="Ryu J.S."/>
            <person name="Kubicek C.P."/>
            <person name="Schmoll M."/>
            <person name="Gaskell J."/>
            <person name="Hammel K.E."/>
            <person name="St John F.J."/>
            <person name="Vanden Wymelenberg A."/>
            <person name="Sabat G."/>
            <person name="Splinter BonDurant S."/>
            <person name="Syed K."/>
            <person name="Yadav J.S."/>
            <person name="Doddapaneni H."/>
            <person name="Subramanian V."/>
            <person name="Lavin J.L."/>
            <person name="Oguiza J.A."/>
            <person name="Perez G."/>
            <person name="Pisabarro A.G."/>
            <person name="Ramirez L."/>
            <person name="Santoyo F."/>
            <person name="Master E."/>
            <person name="Coutinho P.M."/>
            <person name="Henrissat B."/>
            <person name="Lombard V."/>
            <person name="Magnuson J.K."/>
            <person name="Kuees U."/>
            <person name="Hori C."/>
            <person name="Igarashi K."/>
            <person name="Samejima M."/>
            <person name="Held B.W."/>
            <person name="Barry K.W."/>
            <person name="LaButti K.M."/>
            <person name="Lapidus A."/>
            <person name="Lindquist E.A."/>
            <person name="Lucas S.M."/>
            <person name="Riley R."/>
            <person name="Salamov A.A."/>
            <person name="Hoffmeister D."/>
            <person name="Schwenk D."/>
            <person name="Hadar Y."/>
            <person name="Yarden O."/>
            <person name="de Vries R.P."/>
            <person name="Wiebenga A."/>
            <person name="Stenlid J."/>
            <person name="Eastwood D."/>
            <person name="Grigoriev I.V."/>
            <person name="Berka R.M."/>
            <person name="Blanchette R.A."/>
            <person name="Kersten P."/>
            <person name="Martinez A.T."/>
            <person name="Vicuna R."/>
            <person name="Cullen D."/>
        </authorList>
    </citation>
    <scope>NUCLEOTIDE SEQUENCE [LARGE SCALE GENOMIC DNA]</scope>
    <source>
        <strain evidence="13 14">B</strain>
    </source>
</reference>
<dbReference type="OrthoDB" id="444592at2759"/>
<evidence type="ECO:0000256" key="1">
    <source>
        <dbReference type="ARBA" id="ARBA00001668"/>
    </source>
</evidence>
<comment type="similarity">
    <text evidence="2">Belongs to the FPG family.</text>
</comment>
<keyword evidence="5" id="KW-0238">DNA-binding</keyword>
<evidence type="ECO:0000256" key="6">
    <source>
        <dbReference type="ARBA" id="ARBA00023204"/>
    </source>
</evidence>
<dbReference type="Pfam" id="PF01149">
    <property type="entry name" value="Fapy_DNA_glyco"/>
    <property type="match status" value="1"/>
</dbReference>
<dbReference type="PANTHER" id="PTHR22993:SF9">
    <property type="entry name" value="FORMAMIDOPYRIMIDINE-DNA GLYCOSYLASE"/>
    <property type="match status" value="1"/>
</dbReference>
<dbReference type="InterPro" id="IPR035937">
    <property type="entry name" value="FPG_N"/>
</dbReference>
<keyword evidence="14" id="KW-1185">Reference proteome</keyword>
<dbReference type="PROSITE" id="PS51068">
    <property type="entry name" value="FPG_CAT"/>
    <property type="match status" value="1"/>
</dbReference>
<dbReference type="GO" id="GO:0006284">
    <property type="term" value="P:base-excision repair"/>
    <property type="evidence" value="ECO:0007669"/>
    <property type="project" value="InterPro"/>
</dbReference>
<dbReference type="SUPFAM" id="SSF81624">
    <property type="entry name" value="N-terminal domain of MutM-like DNA repair proteins"/>
    <property type="match status" value="1"/>
</dbReference>
<dbReference type="GO" id="GO:0008270">
    <property type="term" value="F:zinc ion binding"/>
    <property type="evidence" value="ECO:0007669"/>
    <property type="project" value="InterPro"/>
</dbReference>